<evidence type="ECO:0000256" key="3">
    <source>
        <dbReference type="ARBA" id="ARBA00022989"/>
    </source>
</evidence>
<evidence type="ECO:0000256" key="1">
    <source>
        <dbReference type="ARBA" id="ARBA00004141"/>
    </source>
</evidence>
<feature type="transmembrane region" description="Helical" evidence="5">
    <location>
        <begin position="61"/>
        <end position="86"/>
    </location>
</feature>
<feature type="transmembrane region" description="Helical" evidence="5">
    <location>
        <begin position="168"/>
        <end position="185"/>
    </location>
</feature>
<sequence>MSIIYIIQSLLLIAGAPLFVGSLRRLKAVLRGYKGAPVLQPYYELMKLFSKGRVLSGNSSFITSIAPAIVLAASILLAFTVPVAYIGSDYGLGNIFVIIFLMAILKFMTVLIGLDSASAFGGMGGSRELFISMFAEPIGFLTAAFLYFEAGSFNIIEITYINSRGIAEPAAHIMAAVAFLLWIAAENTRIPVDNPETHLELTMIHEAMLLDLSGRDLAYFELSTYLKLTVSMALFVNAFIPFGIAASASGSFLLTAFVLFVVKMLIMLSMLAVTETIMAKFRLFRAPELLATSFCFALTAIAIVYLH</sequence>
<dbReference type="AlphaFoldDB" id="A0A1M6FD22"/>
<evidence type="ECO:0000256" key="4">
    <source>
        <dbReference type="ARBA" id="ARBA00023136"/>
    </source>
</evidence>
<evidence type="ECO:0000256" key="2">
    <source>
        <dbReference type="ARBA" id="ARBA00022692"/>
    </source>
</evidence>
<dbReference type="Proteomes" id="UP000184342">
    <property type="component" value="Unassembled WGS sequence"/>
</dbReference>
<accession>A0A1M6FD22</accession>
<dbReference type="RefSeq" id="WP_073993371.1">
    <property type="nucleotide sequence ID" value="NZ_FQYT01000009.1"/>
</dbReference>
<evidence type="ECO:0000313" key="6">
    <source>
        <dbReference type="EMBL" id="SHI95545.1"/>
    </source>
</evidence>
<keyword evidence="4 5" id="KW-0472">Membrane</keyword>
<keyword evidence="3 5" id="KW-1133">Transmembrane helix</keyword>
<dbReference type="GO" id="GO:0016829">
    <property type="term" value="F:lyase activity"/>
    <property type="evidence" value="ECO:0007669"/>
    <property type="project" value="UniProtKB-KW"/>
</dbReference>
<dbReference type="InterPro" id="IPR052561">
    <property type="entry name" value="ComplexI_Subunit1"/>
</dbReference>
<organism evidence="6 7">
    <name type="scientific">Parasporobacterium paucivorans DSM 15970</name>
    <dbReference type="NCBI Taxonomy" id="1122934"/>
    <lineage>
        <taxon>Bacteria</taxon>
        <taxon>Bacillati</taxon>
        <taxon>Bacillota</taxon>
        <taxon>Clostridia</taxon>
        <taxon>Lachnospirales</taxon>
        <taxon>Lachnospiraceae</taxon>
        <taxon>Parasporobacterium</taxon>
    </lineage>
</organism>
<keyword evidence="2 5" id="KW-0812">Transmembrane</keyword>
<feature type="transmembrane region" description="Helical" evidence="5">
    <location>
        <begin position="6"/>
        <end position="23"/>
    </location>
</feature>
<keyword evidence="6" id="KW-0456">Lyase</keyword>
<proteinExistence type="predicted"/>
<dbReference type="InterPro" id="IPR001694">
    <property type="entry name" value="NADH_UbQ_OxRdtase_su1/FPO"/>
</dbReference>
<dbReference type="GO" id="GO:0005886">
    <property type="term" value="C:plasma membrane"/>
    <property type="evidence" value="ECO:0007669"/>
    <property type="project" value="TreeGrafter"/>
</dbReference>
<feature type="transmembrane region" description="Helical" evidence="5">
    <location>
        <begin position="92"/>
        <end position="117"/>
    </location>
</feature>
<comment type="subcellular location">
    <subcellularLocation>
        <location evidence="1">Membrane</location>
        <topology evidence="1">Multi-pass membrane protein</topology>
    </subcellularLocation>
</comment>
<keyword evidence="7" id="KW-1185">Reference proteome</keyword>
<evidence type="ECO:0000256" key="5">
    <source>
        <dbReference type="SAM" id="Phobius"/>
    </source>
</evidence>
<gene>
    <name evidence="6" type="ORF">SAMN02745691_01114</name>
</gene>
<feature type="transmembrane region" description="Helical" evidence="5">
    <location>
        <begin position="286"/>
        <end position="306"/>
    </location>
</feature>
<dbReference type="PANTHER" id="PTHR43359:SF1">
    <property type="entry name" value="FORMATE HYDROGENLYASE SUBUNIT 4-RELATED"/>
    <property type="match status" value="1"/>
</dbReference>
<evidence type="ECO:0000313" key="7">
    <source>
        <dbReference type="Proteomes" id="UP000184342"/>
    </source>
</evidence>
<feature type="transmembrane region" description="Helical" evidence="5">
    <location>
        <begin position="129"/>
        <end position="148"/>
    </location>
</feature>
<dbReference type="PANTHER" id="PTHR43359">
    <property type="entry name" value="FORMATE HYDROGENLYASE SUBUNIT 4"/>
    <property type="match status" value="1"/>
</dbReference>
<feature type="transmembrane region" description="Helical" evidence="5">
    <location>
        <begin position="225"/>
        <end position="246"/>
    </location>
</feature>
<dbReference type="OrthoDB" id="9778499at2"/>
<dbReference type="STRING" id="1122934.SAMN02745691_01114"/>
<name>A0A1M6FD22_9FIRM</name>
<feature type="transmembrane region" description="Helical" evidence="5">
    <location>
        <begin position="252"/>
        <end position="274"/>
    </location>
</feature>
<protein>
    <submittedName>
        <fullName evidence="6">Formate hydrogenlyase subunit 4</fullName>
    </submittedName>
</protein>
<dbReference type="EMBL" id="FQYT01000009">
    <property type="protein sequence ID" value="SHI95545.1"/>
    <property type="molecule type" value="Genomic_DNA"/>
</dbReference>
<reference evidence="6 7" key="1">
    <citation type="submission" date="2016-11" db="EMBL/GenBank/DDBJ databases">
        <authorList>
            <person name="Jaros S."/>
            <person name="Januszkiewicz K."/>
            <person name="Wedrychowicz H."/>
        </authorList>
    </citation>
    <scope>NUCLEOTIDE SEQUENCE [LARGE SCALE GENOMIC DNA]</scope>
    <source>
        <strain evidence="6 7">DSM 15970</strain>
    </source>
</reference>
<dbReference type="Pfam" id="PF00146">
    <property type="entry name" value="NADHdh"/>
    <property type="match status" value="1"/>
</dbReference>